<gene>
    <name evidence="3" type="ORF">J0X15_01115</name>
</gene>
<feature type="compositionally biased region" description="Polar residues" evidence="1">
    <location>
        <begin position="54"/>
        <end position="65"/>
    </location>
</feature>
<dbReference type="AlphaFoldDB" id="A0A939J727"/>
<evidence type="ECO:0000313" key="3">
    <source>
        <dbReference type="EMBL" id="MBO0343806.1"/>
    </source>
</evidence>
<feature type="region of interest" description="Disordered" evidence="1">
    <location>
        <begin position="30"/>
        <end position="76"/>
    </location>
</feature>
<dbReference type="InterPro" id="IPR038696">
    <property type="entry name" value="IalB_sf"/>
</dbReference>
<reference evidence="3" key="1">
    <citation type="submission" date="2021-03" db="EMBL/GenBank/DDBJ databases">
        <title>Roseibium sp. CAU 1637 isolated from Incheon.</title>
        <authorList>
            <person name="Kim W."/>
        </authorList>
    </citation>
    <scope>NUCLEOTIDE SEQUENCE</scope>
    <source>
        <strain evidence="3">CAU 1637</strain>
    </source>
</reference>
<feature type="chain" id="PRO_5037621590" evidence="2">
    <location>
        <begin position="24"/>
        <end position="408"/>
    </location>
</feature>
<sequence length="408" mass="44030">MSLCLFRSLILLAAIVCGPVIVAAEETTASPVNPPAANPKPTASKSAPPPPVSEQGQVATSGTDEPTNKLRPRTPPTFERWSVHCTNSGLCTASTFLRDQSVWVDLRIVRDWPAEAPPLLRITANAALNGEKSISLSVDDQQIDEIQIAQLRESQQAISAPAGFRPLGGEGFWYPAGPTTSSLIRAMLSGTTLSMDLPIGDQNVTVRLPLAGLHHSLTWLDEQQNRQNTRNAIILTGNSAAKNAPHALPVLDPASLPAAVSEAWDANRFCSDIDPTIFTNLDAVIAPIDEKTKLYLLPCGAPNAYNTPYVALHSVADGKTRQLPVARMSDQGPIATELIYNLRWNAATRELDGLYRGSGIGDCGVWNRWRWTSSGFALIEEASRTTCDGKETPLQDWPLTWPAVTASK</sequence>
<evidence type="ECO:0000313" key="4">
    <source>
        <dbReference type="Proteomes" id="UP000664779"/>
    </source>
</evidence>
<dbReference type="EMBL" id="JAFLNF010000001">
    <property type="protein sequence ID" value="MBO0343806.1"/>
    <property type="molecule type" value="Genomic_DNA"/>
</dbReference>
<keyword evidence="4" id="KW-1185">Reference proteome</keyword>
<keyword evidence="2" id="KW-0732">Signal</keyword>
<dbReference type="Proteomes" id="UP000664779">
    <property type="component" value="Unassembled WGS sequence"/>
</dbReference>
<organism evidence="3 4">
    <name type="scientific">Roseibium limicola</name>
    <dbReference type="NCBI Taxonomy" id="2816037"/>
    <lineage>
        <taxon>Bacteria</taxon>
        <taxon>Pseudomonadati</taxon>
        <taxon>Pseudomonadota</taxon>
        <taxon>Alphaproteobacteria</taxon>
        <taxon>Hyphomicrobiales</taxon>
        <taxon>Stappiaceae</taxon>
        <taxon>Roseibium</taxon>
    </lineage>
</organism>
<feature type="signal peptide" evidence="2">
    <location>
        <begin position="1"/>
        <end position="23"/>
    </location>
</feature>
<name>A0A939J727_9HYPH</name>
<comment type="caution">
    <text evidence="3">The sequence shown here is derived from an EMBL/GenBank/DDBJ whole genome shotgun (WGS) entry which is preliminary data.</text>
</comment>
<proteinExistence type="predicted"/>
<evidence type="ECO:0000256" key="1">
    <source>
        <dbReference type="SAM" id="MobiDB-lite"/>
    </source>
</evidence>
<protein>
    <submittedName>
        <fullName evidence="3">DUF1176 domain-containing protein</fullName>
    </submittedName>
</protein>
<dbReference type="RefSeq" id="WP_206937513.1">
    <property type="nucleotide sequence ID" value="NZ_JAFLNF010000001.1"/>
</dbReference>
<dbReference type="InterPro" id="IPR009560">
    <property type="entry name" value="DUF1176"/>
</dbReference>
<dbReference type="Pfam" id="PF06674">
    <property type="entry name" value="DUF1176"/>
    <property type="match status" value="1"/>
</dbReference>
<accession>A0A939J727</accession>
<evidence type="ECO:0000256" key="2">
    <source>
        <dbReference type="SAM" id="SignalP"/>
    </source>
</evidence>
<dbReference type="Gene3D" id="2.60.40.1880">
    <property type="entry name" value="Invasion associated locus B (IalB) protein"/>
    <property type="match status" value="1"/>
</dbReference>